<reference evidence="2" key="1">
    <citation type="submission" date="2016-06" db="EMBL/GenBank/DDBJ databases">
        <authorList>
            <person name="Varghese N."/>
            <person name="Submissions Spin"/>
        </authorList>
    </citation>
    <scope>NUCLEOTIDE SEQUENCE [LARGE SCALE GENOMIC DNA]</scope>
    <source>
        <strain evidence="2">DSM 43168</strain>
    </source>
</reference>
<dbReference type="AlphaFoldDB" id="A0A1C5AN05"/>
<name>A0A1C5AN05_9ACTN</name>
<proteinExistence type="predicted"/>
<evidence type="ECO:0000313" key="2">
    <source>
        <dbReference type="Proteomes" id="UP000183585"/>
    </source>
</evidence>
<dbReference type="Proteomes" id="UP000183585">
    <property type="component" value="Unassembled WGS sequence"/>
</dbReference>
<accession>A0A1C5AN05</accession>
<sequence length="93" mass="10593">MILRSRNELAAALDAAISSGDQTKIRLIEWEAAWTDQPCFHCGGYFTNDTRAFFWFGHDQKIVMHGRCLIDWFGRAAADVQRAERGQSSSRLD</sequence>
<keyword evidence="2" id="KW-1185">Reference proteome</keyword>
<dbReference type="EMBL" id="FMCT01000014">
    <property type="protein sequence ID" value="SCF46394.1"/>
    <property type="molecule type" value="Genomic_DNA"/>
</dbReference>
<gene>
    <name evidence="1" type="ORF">GA0070563_114181</name>
</gene>
<organism evidence="1 2">
    <name type="scientific">Micromonospora carbonacea</name>
    <dbReference type="NCBI Taxonomy" id="47853"/>
    <lineage>
        <taxon>Bacteria</taxon>
        <taxon>Bacillati</taxon>
        <taxon>Actinomycetota</taxon>
        <taxon>Actinomycetes</taxon>
        <taxon>Micromonosporales</taxon>
        <taxon>Micromonosporaceae</taxon>
        <taxon>Micromonospora</taxon>
    </lineage>
</organism>
<protein>
    <submittedName>
        <fullName evidence="1">Uncharacterized protein</fullName>
    </submittedName>
</protein>
<evidence type="ECO:0000313" key="1">
    <source>
        <dbReference type="EMBL" id="SCF46394.1"/>
    </source>
</evidence>